<feature type="transmembrane region" description="Helical" evidence="1">
    <location>
        <begin position="12"/>
        <end position="30"/>
    </location>
</feature>
<proteinExistence type="predicted"/>
<gene>
    <name evidence="2" type="ORF">GGQ83_000136</name>
</gene>
<protein>
    <submittedName>
        <fullName evidence="2">Uncharacterized protein</fullName>
    </submittedName>
</protein>
<feature type="transmembrane region" description="Helical" evidence="1">
    <location>
        <begin position="232"/>
        <end position="253"/>
    </location>
</feature>
<name>A0A840A998_9PROT</name>
<organism evidence="2 3">
    <name type="scientific">Roseococcus suduntuyensis</name>
    <dbReference type="NCBI Taxonomy" id="455361"/>
    <lineage>
        <taxon>Bacteria</taxon>
        <taxon>Pseudomonadati</taxon>
        <taxon>Pseudomonadota</taxon>
        <taxon>Alphaproteobacteria</taxon>
        <taxon>Acetobacterales</taxon>
        <taxon>Roseomonadaceae</taxon>
        <taxon>Roseococcus</taxon>
    </lineage>
</organism>
<accession>A0A840A998</accession>
<evidence type="ECO:0000313" key="2">
    <source>
        <dbReference type="EMBL" id="MBB3896710.1"/>
    </source>
</evidence>
<feature type="transmembrane region" description="Helical" evidence="1">
    <location>
        <begin position="118"/>
        <end position="142"/>
    </location>
</feature>
<dbReference type="Proteomes" id="UP000553193">
    <property type="component" value="Unassembled WGS sequence"/>
</dbReference>
<evidence type="ECO:0000313" key="3">
    <source>
        <dbReference type="Proteomes" id="UP000553193"/>
    </source>
</evidence>
<keyword evidence="1" id="KW-1133">Transmembrane helix</keyword>
<reference evidence="2 3" key="1">
    <citation type="submission" date="2020-08" db="EMBL/GenBank/DDBJ databases">
        <title>Genomic Encyclopedia of Type Strains, Phase IV (KMG-IV): sequencing the most valuable type-strain genomes for metagenomic binning, comparative biology and taxonomic classification.</title>
        <authorList>
            <person name="Goeker M."/>
        </authorList>
    </citation>
    <scope>NUCLEOTIDE SEQUENCE [LARGE SCALE GENOMIC DNA]</scope>
    <source>
        <strain evidence="2 3">DSM 19979</strain>
    </source>
</reference>
<dbReference type="EMBL" id="JACIDJ010000001">
    <property type="protein sequence ID" value="MBB3896710.1"/>
    <property type="molecule type" value="Genomic_DNA"/>
</dbReference>
<feature type="transmembrane region" description="Helical" evidence="1">
    <location>
        <begin position="76"/>
        <end position="98"/>
    </location>
</feature>
<evidence type="ECO:0000256" key="1">
    <source>
        <dbReference type="SAM" id="Phobius"/>
    </source>
</evidence>
<keyword evidence="3" id="KW-1185">Reference proteome</keyword>
<dbReference type="AlphaFoldDB" id="A0A840A998"/>
<keyword evidence="1" id="KW-0472">Membrane</keyword>
<sequence length="263" mass="28093">MMAREAGAALPLAWLAVLGFLLVFLVTAGLDRMDSRQWGGVGVWVKPMKFQLSVALHLATLAWVAGRLGEEWRMGFVVQSVLLLAVLMAVLEVAYITFQGAMQQGSHFNLSTRFHATMYSLMAAGAVVLTSAAAVLGVVALLDGQARLGPGLRHAVALGLVGGTVLTLIIAFDMGGRMAHHVGTPANPEARWPLVGWSREVGDLRAPHFFATHMMQAVPALGWAADRALPPAWAVAAAWGAALLWAAMTWFFYRGALAGRPFP</sequence>
<comment type="caution">
    <text evidence="2">The sequence shown here is derived from an EMBL/GenBank/DDBJ whole genome shotgun (WGS) entry which is preliminary data.</text>
</comment>
<feature type="transmembrane region" description="Helical" evidence="1">
    <location>
        <begin position="50"/>
        <end position="69"/>
    </location>
</feature>
<feature type="transmembrane region" description="Helical" evidence="1">
    <location>
        <begin position="154"/>
        <end position="172"/>
    </location>
</feature>
<dbReference type="RefSeq" id="WP_184381675.1">
    <property type="nucleotide sequence ID" value="NZ_JACIDJ010000001.1"/>
</dbReference>
<keyword evidence="1" id="KW-0812">Transmembrane</keyword>